<protein>
    <recommendedName>
        <fullName evidence="6">Reverse transcriptase/retrotransposon-derived protein RNase H-like domain-containing protein</fullName>
    </recommendedName>
</protein>
<keyword evidence="1" id="KW-0548">Nucleotidyltransferase</keyword>
<keyword evidence="3" id="KW-0255">Endonuclease</keyword>
<dbReference type="FunFam" id="3.10.20.370:FF:000001">
    <property type="entry name" value="Retrovirus-related Pol polyprotein from transposon 17.6-like protein"/>
    <property type="match status" value="1"/>
</dbReference>
<feature type="domain" description="Reverse transcriptase/retrotransposon-derived protein RNase H-like" evidence="6">
    <location>
        <begin position="5"/>
        <end position="104"/>
    </location>
</feature>
<evidence type="ECO:0000256" key="4">
    <source>
        <dbReference type="ARBA" id="ARBA00022918"/>
    </source>
</evidence>
<dbReference type="InterPro" id="IPR041577">
    <property type="entry name" value="RT_RNaseH_2"/>
</dbReference>
<evidence type="ECO:0000259" key="6">
    <source>
        <dbReference type="Pfam" id="PF17919"/>
    </source>
</evidence>
<keyword evidence="5" id="KW-0511">Multifunctional enzyme</keyword>
<dbReference type="GO" id="GO:0003964">
    <property type="term" value="F:RNA-directed DNA polymerase activity"/>
    <property type="evidence" value="ECO:0007669"/>
    <property type="project" value="UniProtKB-KW"/>
</dbReference>
<comment type="caution">
    <text evidence="7">The sequence shown here is derived from an EMBL/GenBank/DDBJ whole genome shotgun (WGS) entry which is preliminary data.</text>
</comment>
<dbReference type="Proteomes" id="UP001314205">
    <property type="component" value="Unassembled WGS sequence"/>
</dbReference>
<evidence type="ECO:0000256" key="1">
    <source>
        <dbReference type="ARBA" id="ARBA00022695"/>
    </source>
</evidence>
<dbReference type="AlphaFoldDB" id="A0AAV1KQT8"/>
<dbReference type="EMBL" id="CAVLGL010000068">
    <property type="protein sequence ID" value="CAK1584227.1"/>
    <property type="molecule type" value="Genomic_DNA"/>
</dbReference>
<keyword evidence="8" id="KW-1185">Reference proteome</keyword>
<keyword evidence="1" id="KW-0808">Transferase</keyword>
<sequence>MPFEWGVEQDKARQYIIDCLTNEPVLGIYDPRLPTEVHTDASATGYGAVLIQIHEGGLRRAVAYFSKSTQGAKPKYHSYELETIAVVKALQNFRKYLLGVSFKIVTDCNTLKLTERKKDFLPRVVRWWLSMQDPNQRPKTQLILNSTKHSTTNMSPLQLLIGSDSSTPVIRALVLDVAIDIATPNREELMAL</sequence>
<proteinExistence type="predicted"/>
<organism evidence="7 8">
    <name type="scientific">Parnassius mnemosyne</name>
    <name type="common">clouded apollo</name>
    <dbReference type="NCBI Taxonomy" id="213953"/>
    <lineage>
        <taxon>Eukaryota</taxon>
        <taxon>Metazoa</taxon>
        <taxon>Ecdysozoa</taxon>
        <taxon>Arthropoda</taxon>
        <taxon>Hexapoda</taxon>
        <taxon>Insecta</taxon>
        <taxon>Pterygota</taxon>
        <taxon>Neoptera</taxon>
        <taxon>Endopterygota</taxon>
        <taxon>Lepidoptera</taxon>
        <taxon>Glossata</taxon>
        <taxon>Ditrysia</taxon>
        <taxon>Papilionoidea</taxon>
        <taxon>Papilionidae</taxon>
        <taxon>Parnassiinae</taxon>
        <taxon>Parnassini</taxon>
        <taxon>Parnassius</taxon>
        <taxon>Driopa</taxon>
    </lineage>
</organism>
<accession>A0AAV1KQT8</accession>
<gene>
    <name evidence="7" type="ORF">PARMNEM_LOCUS5519</name>
</gene>
<evidence type="ECO:0000313" key="7">
    <source>
        <dbReference type="EMBL" id="CAK1584227.1"/>
    </source>
</evidence>
<dbReference type="Gene3D" id="3.10.20.370">
    <property type="match status" value="1"/>
</dbReference>
<dbReference type="Pfam" id="PF17919">
    <property type="entry name" value="RT_RNaseH_2"/>
    <property type="match status" value="1"/>
</dbReference>
<evidence type="ECO:0000256" key="3">
    <source>
        <dbReference type="ARBA" id="ARBA00022759"/>
    </source>
</evidence>
<dbReference type="PANTHER" id="PTHR37984">
    <property type="entry name" value="PROTEIN CBG26694"/>
    <property type="match status" value="1"/>
</dbReference>
<dbReference type="PANTHER" id="PTHR37984:SF5">
    <property type="entry name" value="PROTEIN NYNRIN-LIKE"/>
    <property type="match status" value="1"/>
</dbReference>
<name>A0AAV1KQT8_9NEOP</name>
<evidence type="ECO:0000256" key="5">
    <source>
        <dbReference type="ARBA" id="ARBA00023268"/>
    </source>
</evidence>
<keyword evidence="3" id="KW-0378">Hydrolase</keyword>
<reference evidence="7 8" key="1">
    <citation type="submission" date="2023-11" db="EMBL/GenBank/DDBJ databases">
        <authorList>
            <person name="Hedman E."/>
            <person name="Englund M."/>
            <person name="Stromberg M."/>
            <person name="Nyberg Akerstrom W."/>
            <person name="Nylinder S."/>
            <person name="Jareborg N."/>
            <person name="Kallberg Y."/>
            <person name="Kronander E."/>
        </authorList>
    </citation>
    <scope>NUCLEOTIDE SEQUENCE [LARGE SCALE GENOMIC DNA]</scope>
</reference>
<evidence type="ECO:0000256" key="2">
    <source>
        <dbReference type="ARBA" id="ARBA00022722"/>
    </source>
</evidence>
<dbReference type="GO" id="GO:0004519">
    <property type="term" value="F:endonuclease activity"/>
    <property type="evidence" value="ECO:0007669"/>
    <property type="project" value="UniProtKB-KW"/>
</dbReference>
<keyword evidence="2" id="KW-0540">Nuclease</keyword>
<keyword evidence="4" id="KW-0695">RNA-directed DNA polymerase</keyword>
<dbReference type="SUPFAM" id="SSF56672">
    <property type="entry name" value="DNA/RNA polymerases"/>
    <property type="match status" value="1"/>
</dbReference>
<dbReference type="InterPro" id="IPR043502">
    <property type="entry name" value="DNA/RNA_pol_sf"/>
</dbReference>
<dbReference type="CDD" id="cd09274">
    <property type="entry name" value="RNase_HI_RT_Ty3"/>
    <property type="match status" value="1"/>
</dbReference>
<dbReference type="InterPro" id="IPR050951">
    <property type="entry name" value="Retrovirus_Pol_polyprotein"/>
</dbReference>
<evidence type="ECO:0000313" key="8">
    <source>
        <dbReference type="Proteomes" id="UP001314205"/>
    </source>
</evidence>